<evidence type="ECO:0000313" key="12">
    <source>
        <dbReference type="EMBL" id="REA80672.1"/>
    </source>
</evidence>
<dbReference type="Proteomes" id="UP000246351">
    <property type="component" value="Unassembled WGS sequence"/>
</dbReference>
<evidence type="ECO:0000256" key="4">
    <source>
        <dbReference type="ARBA" id="ARBA00022656"/>
    </source>
</evidence>
<dbReference type="STRING" id="937773.SPSINT_0872"/>
<dbReference type="Proteomes" id="UP000246800">
    <property type="component" value="Unassembled WGS sequence"/>
</dbReference>
<name>A0A166QAH1_STAPS</name>
<keyword evidence="3" id="KW-0964">Secreted</keyword>
<evidence type="ECO:0000256" key="7">
    <source>
        <dbReference type="ARBA" id="ARBA00023026"/>
    </source>
</evidence>
<accession>A0A166QAH1</accession>
<protein>
    <submittedName>
        <fullName evidence="9">Beta-class phenol-soluble modulin</fullName>
    </submittedName>
</protein>
<reference evidence="13 14" key="1">
    <citation type="journal article" date="2018" name="Vet. Microbiol.">
        <title>Clonal diversity and geographic distribution of methicillin-resistant Staphylococcus pseudintermedius from Australian animals: Discovery of novel sequence types.</title>
        <authorList>
            <person name="Worthing K.A."/>
            <person name="Abraham S."/>
            <person name="Coombs G.W."/>
            <person name="Pang S."/>
            <person name="Saputra S."/>
            <person name="Jordan D."/>
            <person name="Trott D.J."/>
            <person name="Norris J.M."/>
        </authorList>
    </citation>
    <scope>NUCLEOTIDE SEQUENCE [LARGE SCALE GENOMIC DNA]</scope>
    <source>
        <strain evidence="9 14">ST525 1</strain>
        <strain evidence="10 13">ST71 3</strain>
    </source>
</reference>
<dbReference type="GO" id="GO:0090729">
    <property type="term" value="F:toxin activity"/>
    <property type="evidence" value="ECO:0007669"/>
    <property type="project" value="UniProtKB-KW"/>
</dbReference>
<evidence type="ECO:0000313" key="11">
    <source>
        <dbReference type="EMBL" id="QQM97420.1"/>
    </source>
</evidence>
<reference evidence="15" key="3">
    <citation type="journal article" date="2018" name="Vet. Microbiol.">
        <title>Molecular epidemiology of methicillin-resistant staphylococci amongst veterinary personnel, personnel-owned pets, patients and the hospital environment of two companion animal veterinary hospitals.</title>
        <authorList>
            <person name="Worthing K.A."/>
            <person name="Brown J."/>
            <person name="Gerber L."/>
            <person name="Abraham S."/>
            <person name="Trott D."/>
            <person name="Norris J.M."/>
        </authorList>
    </citation>
    <scope>NUCLEOTIDE SEQUENCE [LARGE SCALE GENOMIC DNA]</scope>
    <source>
        <strain evidence="15">ST496-2</strain>
    </source>
</reference>
<dbReference type="EMBL" id="AAXKXX010000009">
    <property type="protein sequence ID" value="EGQ4384924.1"/>
    <property type="molecule type" value="Genomic_DNA"/>
</dbReference>
<reference evidence="11 16" key="5">
    <citation type="submission" date="2020-12" db="EMBL/GenBank/DDBJ databases">
        <title>Whole genome sequencing and de novo assembly of Staphylococcus pseudintermedius: a novel pangenome approach to unravel pathogenesis of canine pyoderma.</title>
        <authorList>
            <person name="Ferrer L."/>
            <person name="Perez D."/>
            <person name="Fonticoba R."/>
            <person name="Vines J."/>
            <person name="Fabregas N."/>
            <person name="Madronero S."/>
            <person name="Meroni G."/>
            <person name="Martino P."/>
            <person name="Martinez S."/>
            <person name="Cusco A."/>
            <person name="Migura L."/>
            <person name="Francino O."/>
        </authorList>
    </citation>
    <scope>NUCLEOTIDE SEQUENCE [LARGE SCALE GENOMIC DNA]</scope>
    <source>
        <strain evidence="11 16">HSP080</strain>
    </source>
</reference>
<dbReference type="Proteomes" id="UP000256409">
    <property type="component" value="Unassembled WGS sequence"/>
</dbReference>
<dbReference type="Proteomes" id="UP000595859">
    <property type="component" value="Chromosome"/>
</dbReference>
<keyword evidence="5" id="KW-0354">Hemolysis</keyword>
<dbReference type="GeneID" id="93824937"/>
<gene>
    <name evidence="9" type="ORF">DD902_11835</name>
    <name evidence="10" type="ORF">DD924_13015</name>
    <name evidence="12" type="ORF">DV961_10010</name>
    <name evidence="8" type="ORF">EGV54_07430</name>
    <name evidence="11" type="ORF">JGZ15_07800</name>
</gene>
<evidence type="ECO:0000313" key="8">
    <source>
        <dbReference type="EMBL" id="EGQ4384924.1"/>
    </source>
</evidence>
<evidence type="ECO:0000256" key="3">
    <source>
        <dbReference type="ARBA" id="ARBA00022525"/>
    </source>
</evidence>
<evidence type="ECO:0000256" key="5">
    <source>
        <dbReference type="ARBA" id="ARBA00022735"/>
    </source>
</evidence>
<dbReference type="InterPro" id="IPR008846">
    <property type="entry name" value="PSMbeta"/>
</dbReference>
<comment type="subcellular location">
    <subcellularLocation>
        <location evidence="1">Secreted</location>
    </subcellularLocation>
</comment>
<dbReference type="OrthoDB" id="2397642at2"/>
<evidence type="ECO:0000256" key="2">
    <source>
        <dbReference type="ARBA" id="ARBA00006367"/>
    </source>
</evidence>
<evidence type="ECO:0000313" key="14">
    <source>
        <dbReference type="Proteomes" id="UP000246800"/>
    </source>
</evidence>
<evidence type="ECO:0000313" key="17">
    <source>
        <dbReference type="Proteomes" id="UP000600220"/>
    </source>
</evidence>
<evidence type="ECO:0000313" key="15">
    <source>
        <dbReference type="Proteomes" id="UP000256409"/>
    </source>
</evidence>
<evidence type="ECO:0000256" key="1">
    <source>
        <dbReference type="ARBA" id="ARBA00004613"/>
    </source>
</evidence>
<dbReference type="EMBL" id="QQPC01000070">
    <property type="protein sequence ID" value="REA80672.1"/>
    <property type="molecule type" value="Genomic_DNA"/>
</dbReference>
<dbReference type="GO" id="GO:0005576">
    <property type="term" value="C:extracellular region"/>
    <property type="evidence" value="ECO:0007669"/>
    <property type="project" value="UniProtKB-SubCell"/>
</dbReference>
<dbReference type="EMBL" id="CP066884">
    <property type="protein sequence ID" value="QQM97420.1"/>
    <property type="molecule type" value="Genomic_DNA"/>
</dbReference>
<dbReference type="GO" id="GO:0031640">
    <property type="term" value="P:killing of cells of another organism"/>
    <property type="evidence" value="ECO:0007669"/>
    <property type="project" value="UniProtKB-KW"/>
</dbReference>
<comment type="similarity">
    <text evidence="2">Belongs to the staphylococcal hemolytic protein family.</text>
</comment>
<evidence type="ECO:0000313" key="13">
    <source>
        <dbReference type="Proteomes" id="UP000246351"/>
    </source>
</evidence>
<reference evidence="8 17" key="4">
    <citation type="submission" date="2018-11" db="EMBL/GenBank/DDBJ databases">
        <authorList>
            <consortium name="Veterinary Laboratory Investigation and Response Network"/>
        </authorList>
    </citation>
    <scope>NUCLEOTIDE SEQUENCE [LARGE SCALE GENOMIC DNA]</scope>
    <source>
        <strain evidence="8 17">SPSE-18-VL-LA-PA-Ryan-0021</strain>
    </source>
</reference>
<keyword evidence="7" id="KW-0843">Virulence</keyword>
<evidence type="ECO:0000256" key="6">
    <source>
        <dbReference type="ARBA" id="ARBA00022852"/>
    </source>
</evidence>
<dbReference type="EMBL" id="QEIT01000081">
    <property type="protein sequence ID" value="PWZ73134.1"/>
    <property type="molecule type" value="Genomic_DNA"/>
</dbReference>
<sequence length="43" mass="4566">MTELFDAIKNTIEAGINHDWVTLGTSIADIVANGINVISGFFG</sequence>
<keyword evidence="6" id="KW-0204">Cytolysis</keyword>
<dbReference type="Pfam" id="PF05480">
    <property type="entry name" value="PSMbeta"/>
    <property type="match status" value="1"/>
</dbReference>
<keyword evidence="17" id="KW-1185">Reference proteome</keyword>
<dbReference type="EMBL" id="QEIV01001313">
    <property type="protein sequence ID" value="PWZ97019.1"/>
    <property type="molecule type" value="Genomic_DNA"/>
</dbReference>
<organism evidence="9 14">
    <name type="scientific">Staphylococcus pseudintermedius</name>
    <dbReference type="NCBI Taxonomy" id="283734"/>
    <lineage>
        <taxon>Bacteria</taxon>
        <taxon>Bacillati</taxon>
        <taxon>Bacillota</taxon>
        <taxon>Bacilli</taxon>
        <taxon>Bacillales</taxon>
        <taxon>Staphylococcaceae</taxon>
        <taxon>Staphylococcus</taxon>
        <taxon>Staphylococcus intermedius group</taxon>
    </lineage>
</organism>
<evidence type="ECO:0000313" key="9">
    <source>
        <dbReference type="EMBL" id="PWZ73134.1"/>
    </source>
</evidence>
<keyword evidence="4" id="KW-0800">Toxin</keyword>
<evidence type="ECO:0000313" key="10">
    <source>
        <dbReference type="EMBL" id="PWZ97019.1"/>
    </source>
</evidence>
<dbReference type="RefSeq" id="WP_014614190.1">
    <property type="nucleotide sequence ID" value="NZ_AP019372.1"/>
</dbReference>
<proteinExistence type="inferred from homology"/>
<reference evidence="12" key="2">
    <citation type="journal article" date="2018" name="Vet. Microbiol.">
        <title>Methicillin-resistant staphylococci amongst veterinary personnel, personnel-owned pets, patients and the hospital environment of two small animal veterinary hospitals.</title>
        <authorList>
            <person name="Worthing K.A."/>
            <person name="Brown J."/>
            <person name="Gerber L."/>
            <person name="Abraham S."/>
            <person name="Trott D."/>
            <person name="Norris J.M."/>
        </authorList>
    </citation>
    <scope>NUCLEOTIDE SEQUENCE</scope>
    <source>
        <strain evidence="12">ST496-2</strain>
    </source>
</reference>
<evidence type="ECO:0000313" key="16">
    <source>
        <dbReference type="Proteomes" id="UP000595859"/>
    </source>
</evidence>
<dbReference type="AlphaFoldDB" id="A0A166QAH1"/>
<dbReference type="Proteomes" id="UP000600220">
    <property type="component" value="Unassembled WGS sequence"/>
</dbReference>